<dbReference type="Proteomes" id="UP001488805">
    <property type="component" value="Unassembled WGS sequence"/>
</dbReference>
<reference evidence="2 3" key="1">
    <citation type="journal article" date="2024" name="Genome Biol. Evol.">
        <title>Chromosome-level genome assembly of the viviparous eelpout Zoarces viviparus.</title>
        <authorList>
            <person name="Fuhrmann N."/>
            <person name="Brasseur M.V."/>
            <person name="Bakowski C.E."/>
            <person name="Podsiadlowski L."/>
            <person name="Prost S."/>
            <person name="Krehenwinkel H."/>
            <person name="Mayer C."/>
        </authorList>
    </citation>
    <scope>NUCLEOTIDE SEQUENCE [LARGE SCALE GENOMIC DNA]</scope>
    <source>
        <strain evidence="2">NO-MEL_2022_Ind0_liver</strain>
    </source>
</reference>
<dbReference type="EMBL" id="JBCEZU010000100">
    <property type="protein sequence ID" value="KAK9530121.1"/>
    <property type="molecule type" value="Genomic_DNA"/>
</dbReference>
<evidence type="ECO:0000313" key="3">
    <source>
        <dbReference type="Proteomes" id="UP001488805"/>
    </source>
</evidence>
<dbReference type="AlphaFoldDB" id="A0AAW1F5G7"/>
<evidence type="ECO:0000313" key="2">
    <source>
        <dbReference type="EMBL" id="KAK9530121.1"/>
    </source>
</evidence>
<keyword evidence="3" id="KW-1185">Reference proteome</keyword>
<feature type="region of interest" description="Disordered" evidence="1">
    <location>
        <begin position="53"/>
        <end position="80"/>
    </location>
</feature>
<accession>A0AAW1F5G7</accession>
<gene>
    <name evidence="2" type="ORF">VZT92_011647</name>
</gene>
<name>A0AAW1F5G7_ZOAVI</name>
<comment type="caution">
    <text evidence="2">The sequence shown here is derived from an EMBL/GenBank/DDBJ whole genome shotgun (WGS) entry which is preliminary data.</text>
</comment>
<protein>
    <submittedName>
        <fullName evidence="2">Uncharacterized protein</fullName>
    </submittedName>
</protein>
<proteinExistence type="predicted"/>
<sequence length="80" mass="8658">MTLFFTGYRCAAGTAFPECLLLKLRTAGGLSHGLTSPYALQPLATSPVHCRGREQLANRRDGDKRKHGDDAQHKTSCGAK</sequence>
<organism evidence="2 3">
    <name type="scientific">Zoarces viviparus</name>
    <name type="common">Viviparous eelpout</name>
    <name type="synonym">Blennius viviparus</name>
    <dbReference type="NCBI Taxonomy" id="48416"/>
    <lineage>
        <taxon>Eukaryota</taxon>
        <taxon>Metazoa</taxon>
        <taxon>Chordata</taxon>
        <taxon>Craniata</taxon>
        <taxon>Vertebrata</taxon>
        <taxon>Euteleostomi</taxon>
        <taxon>Actinopterygii</taxon>
        <taxon>Neopterygii</taxon>
        <taxon>Teleostei</taxon>
        <taxon>Neoteleostei</taxon>
        <taxon>Acanthomorphata</taxon>
        <taxon>Eupercaria</taxon>
        <taxon>Perciformes</taxon>
        <taxon>Cottioidei</taxon>
        <taxon>Zoarcales</taxon>
        <taxon>Zoarcidae</taxon>
        <taxon>Zoarcinae</taxon>
        <taxon>Zoarces</taxon>
    </lineage>
</organism>
<evidence type="ECO:0000256" key="1">
    <source>
        <dbReference type="SAM" id="MobiDB-lite"/>
    </source>
</evidence>
<feature type="compositionally biased region" description="Basic and acidic residues" evidence="1">
    <location>
        <begin position="53"/>
        <end position="73"/>
    </location>
</feature>